<evidence type="ECO:0000256" key="1">
    <source>
        <dbReference type="SAM" id="MobiDB-lite"/>
    </source>
</evidence>
<feature type="region of interest" description="Disordered" evidence="1">
    <location>
        <begin position="131"/>
        <end position="151"/>
    </location>
</feature>
<evidence type="ECO:0000313" key="3">
    <source>
        <dbReference type="Proteomes" id="UP000077266"/>
    </source>
</evidence>
<dbReference type="InParanoid" id="A0A165FXB0"/>
<evidence type="ECO:0000313" key="2">
    <source>
        <dbReference type="EMBL" id="KZV89668.1"/>
    </source>
</evidence>
<name>A0A165FXB0_EXIGL</name>
<reference evidence="2 3" key="1">
    <citation type="journal article" date="2016" name="Mol. Biol. Evol.">
        <title>Comparative Genomics of Early-Diverging Mushroom-Forming Fungi Provides Insights into the Origins of Lignocellulose Decay Capabilities.</title>
        <authorList>
            <person name="Nagy L.G."/>
            <person name="Riley R."/>
            <person name="Tritt A."/>
            <person name="Adam C."/>
            <person name="Daum C."/>
            <person name="Floudas D."/>
            <person name="Sun H."/>
            <person name="Yadav J.S."/>
            <person name="Pangilinan J."/>
            <person name="Larsson K.H."/>
            <person name="Matsuura K."/>
            <person name="Barry K."/>
            <person name="Labutti K."/>
            <person name="Kuo R."/>
            <person name="Ohm R.A."/>
            <person name="Bhattacharya S.S."/>
            <person name="Shirouzu T."/>
            <person name="Yoshinaga Y."/>
            <person name="Martin F.M."/>
            <person name="Grigoriev I.V."/>
            <person name="Hibbett D.S."/>
        </authorList>
    </citation>
    <scope>NUCLEOTIDE SEQUENCE [LARGE SCALE GENOMIC DNA]</scope>
    <source>
        <strain evidence="2 3">HHB12029</strain>
    </source>
</reference>
<sequence length="246" mass="28078">MSDYDDMDQGVRREREGLHRRRGDSRAAPSSLSRADTAQLACSLLSYALLAPNRSPYLLESTFLPCPRSLSLQTRNPRSAGFSFSRFSLWIYWLWTLRQKCLPYSSTSVRTTLRRPTHPRRRTLHRRAQTLLPRPRPRRRRPFQHRQSRPRSRLHLRLNPRWRRRSCALCVRARACTRADRCAVPACTGANGCAVRTSARAHSRALGARTRAYGRALGTCARTYSCTVRACTRADGRALGARACAL</sequence>
<dbReference type="Proteomes" id="UP000077266">
    <property type="component" value="Unassembled WGS sequence"/>
</dbReference>
<dbReference type="AlphaFoldDB" id="A0A165FXB0"/>
<feature type="compositionally biased region" description="Basic residues" evidence="1">
    <location>
        <begin position="135"/>
        <end position="151"/>
    </location>
</feature>
<proteinExistence type="predicted"/>
<protein>
    <submittedName>
        <fullName evidence="2">Uncharacterized protein</fullName>
    </submittedName>
</protein>
<feature type="region of interest" description="Disordered" evidence="1">
    <location>
        <begin position="1"/>
        <end position="32"/>
    </location>
</feature>
<accession>A0A165FXB0</accession>
<dbReference type="EMBL" id="KV426067">
    <property type="protein sequence ID" value="KZV89668.1"/>
    <property type="molecule type" value="Genomic_DNA"/>
</dbReference>
<organism evidence="2 3">
    <name type="scientific">Exidia glandulosa HHB12029</name>
    <dbReference type="NCBI Taxonomy" id="1314781"/>
    <lineage>
        <taxon>Eukaryota</taxon>
        <taxon>Fungi</taxon>
        <taxon>Dikarya</taxon>
        <taxon>Basidiomycota</taxon>
        <taxon>Agaricomycotina</taxon>
        <taxon>Agaricomycetes</taxon>
        <taxon>Auriculariales</taxon>
        <taxon>Exidiaceae</taxon>
        <taxon>Exidia</taxon>
    </lineage>
</organism>
<keyword evidence="3" id="KW-1185">Reference proteome</keyword>
<gene>
    <name evidence="2" type="ORF">EXIGLDRAFT_140240</name>
</gene>